<evidence type="ECO:0000313" key="2">
    <source>
        <dbReference type="EMBL" id="PEH42181.1"/>
    </source>
</evidence>
<accession>A0A2A7SF41</accession>
<dbReference type="AlphaFoldDB" id="A0A2A7SF41"/>
<keyword evidence="1" id="KW-0812">Transmembrane</keyword>
<feature type="transmembrane region" description="Helical" evidence="1">
    <location>
        <begin position="36"/>
        <end position="59"/>
    </location>
</feature>
<reference evidence="3" key="1">
    <citation type="submission" date="2017-09" db="EMBL/GenBank/DDBJ databases">
        <title>FDA dAtabase for Regulatory Grade micrObial Sequences (FDA-ARGOS): Supporting development and validation of Infectious Disease Dx tests.</title>
        <authorList>
            <person name="Minogue T."/>
            <person name="Wolcott M."/>
            <person name="Wasieloski L."/>
            <person name="Aguilar W."/>
            <person name="Moore D."/>
            <person name="Tallon L."/>
            <person name="Sadzewicz L."/>
            <person name="Ott S."/>
            <person name="Zhao X."/>
            <person name="Nagaraj S."/>
            <person name="Vavikolanu K."/>
            <person name="Aluvathingal J."/>
            <person name="Nadendla S."/>
            <person name="Sichtig H."/>
        </authorList>
    </citation>
    <scope>NUCLEOTIDE SEQUENCE [LARGE SCALE GENOMIC DNA]</scope>
    <source>
        <strain evidence="3">FDAARGOS_390</strain>
    </source>
</reference>
<dbReference type="EMBL" id="PDDY01000001">
    <property type="protein sequence ID" value="PEH42181.1"/>
    <property type="molecule type" value="Genomic_DNA"/>
</dbReference>
<dbReference type="InterPro" id="IPR037185">
    <property type="entry name" value="EmrE-like"/>
</dbReference>
<protein>
    <submittedName>
        <fullName evidence="2">Small multidrug resistance protein</fullName>
    </submittedName>
</protein>
<dbReference type="SUPFAM" id="SSF103481">
    <property type="entry name" value="Multidrug resistance efflux transporter EmrE"/>
    <property type="match status" value="1"/>
</dbReference>
<keyword evidence="1" id="KW-1133">Transmembrane helix</keyword>
<gene>
    <name evidence="2" type="ORF">CRM94_08535</name>
</gene>
<feature type="transmembrane region" description="Helical" evidence="1">
    <location>
        <begin position="66"/>
        <end position="86"/>
    </location>
</feature>
<feature type="transmembrane region" description="Helical" evidence="1">
    <location>
        <begin position="92"/>
        <end position="109"/>
    </location>
</feature>
<keyword evidence="1" id="KW-0472">Membrane</keyword>
<organism evidence="2 3">
    <name type="scientific">Burkholderia gladioli</name>
    <name type="common">Pseudomonas marginata</name>
    <name type="synonym">Phytomonas marginata</name>
    <dbReference type="NCBI Taxonomy" id="28095"/>
    <lineage>
        <taxon>Bacteria</taxon>
        <taxon>Pseudomonadati</taxon>
        <taxon>Pseudomonadota</taxon>
        <taxon>Betaproteobacteria</taxon>
        <taxon>Burkholderiales</taxon>
        <taxon>Burkholderiaceae</taxon>
        <taxon>Burkholderia</taxon>
    </lineage>
</organism>
<proteinExistence type="predicted"/>
<dbReference type="Proteomes" id="UP000220629">
    <property type="component" value="Unassembled WGS sequence"/>
</dbReference>
<comment type="caution">
    <text evidence="2">The sequence shown here is derived from an EMBL/GenBank/DDBJ whole genome shotgun (WGS) entry which is preliminary data.</text>
</comment>
<evidence type="ECO:0000313" key="3">
    <source>
        <dbReference type="Proteomes" id="UP000220629"/>
    </source>
</evidence>
<dbReference type="Gene3D" id="1.10.3730.20">
    <property type="match status" value="1"/>
</dbReference>
<name>A0A2A7SF41_BURGA</name>
<sequence length="113" mass="12015">MNWLIVIASGIFGGLASVLLRIAALKGIALGESSVLPWLMRGAAFAAYGAGFILYALALRRTTLGIAYPTMVAVSMIVVLSFTALHENLLRPMQAAGAFVILIGVWMLTRYAS</sequence>
<dbReference type="RefSeq" id="WP_098151958.1">
    <property type="nucleotide sequence ID" value="NZ_CADEXJ010000002.1"/>
</dbReference>
<evidence type="ECO:0000256" key="1">
    <source>
        <dbReference type="SAM" id="Phobius"/>
    </source>
</evidence>